<dbReference type="Proteomes" id="UP001408789">
    <property type="component" value="Unassembled WGS sequence"/>
</dbReference>
<gene>
    <name evidence="1" type="ORF">SSX86_002875</name>
</gene>
<name>A0AAP0DTP9_9ASTR</name>
<dbReference type="EMBL" id="JBCNJP010000006">
    <property type="protein sequence ID" value="KAK9078817.1"/>
    <property type="molecule type" value="Genomic_DNA"/>
</dbReference>
<accession>A0AAP0DTP9</accession>
<dbReference type="AlphaFoldDB" id="A0AAP0DTP9"/>
<evidence type="ECO:0000313" key="1">
    <source>
        <dbReference type="EMBL" id="KAK9078817.1"/>
    </source>
</evidence>
<organism evidence="1 2">
    <name type="scientific">Deinandra increscens subsp. villosa</name>
    <dbReference type="NCBI Taxonomy" id="3103831"/>
    <lineage>
        <taxon>Eukaryota</taxon>
        <taxon>Viridiplantae</taxon>
        <taxon>Streptophyta</taxon>
        <taxon>Embryophyta</taxon>
        <taxon>Tracheophyta</taxon>
        <taxon>Spermatophyta</taxon>
        <taxon>Magnoliopsida</taxon>
        <taxon>eudicotyledons</taxon>
        <taxon>Gunneridae</taxon>
        <taxon>Pentapetalae</taxon>
        <taxon>asterids</taxon>
        <taxon>campanulids</taxon>
        <taxon>Asterales</taxon>
        <taxon>Asteraceae</taxon>
        <taxon>Asteroideae</taxon>
        <taxon>Heliantheae alliance</taxon>
        <taxon>Madieae</taxon>
        <taxon>Madiinae</taxon>
        <taxon>Deinandra</taxon>
    </lineage>
</organism>
<reference evidence="1 2" key="1">
    <citation type="submission" date="2024-04" db="EMBL/GenBank/DDBJ databases">
        <title>The reference genome of an endangered Asteraceae, Deinandra increscens subsp. villosa, native to the Central Coast of California.</title>
        <authorList>
            <person name="Guilliams M."/>
            <person name="Hasenstab-Lehman K."/>
            <person name="Meyer R."/>
            <person name="Mcevoy S."/>
        </authorList>
    </citation>
    <scope>NUCLEOTIDE SEQUENCE [LARGE SCALE GENOMIC DNA]</scope>
    <source>
        <tissue evidence="1">Leaf</tissue>
    </source>
</reference>
<keyword evidence="2" id="KW-1185">Reference proteome</keyword>
<protein>
    <submittedName>
        <fullName evidence="1">Uncharacterized protein</fullName>
    </submittedName>
</protein>
<comment type="caution">
    <text evidence="1">The sequence shown here is derived from an EMBL/GenBank/DDBJ whole genome shotgun (WGS) entry which is preliminary data.</text>
</comment>
<proteinExistence type="predicted"/>
<evidence type="ECO:0000313" key="2">
    <source>
        <dbReference type="Proteomes" id="UP001408789"/>
    </source>
</evidence>
<sequence>MEDVDAFDVFQGLPLDVFGNILLGLEFIDLHAAKHRGERLLPALKNNEFCRLYNTRRNRNIWNVIHNHTGEAIPNQHWVTLIEEESNCMYTLPLDFHVASGVIEMIAIFKFVLVFRYQGVGF</sequence>